<organism evidence="3 4">
    <name type="scientific">Nesidiocoris tenuis</name>
    <dbReference type="NCBI Taxonomy" id="355587"/>
    <lineage>
        <taxon>Eukaryota</taxon>
        <taxon>Metazoa</taxon>
        <taxon>Ecdysozoa</taxon>
        <taxon>Arthropoda</taxon>
        <taxon>Hexapoda</taxon>
        <taxon>Insecta</taxon>
        <taxon>Pterygota</taxon>
        <taxon>Neoptera</taxon>
        <taxon>Paraneoptera</taxon>
        <taxon>Hemiptera</taxon>
        <taxon>Heteroptera</taxon>
        <taxon>Panheteroptera</taxon>
        <taxon>Cimicomorpha</taxon>
        <taxon>Miridae</taxon>
        <taxon>Dicyphina</taxon>
        <taxon>Nesidiocoris</taxon>
    </lineage>
</organism>
<dbReference type="InterPro" id="IPR051984">
    <property type="entry name" value="Alsin"/>
</dbReference>
<dbReference type="Gene3D" id="1.20.1050.80">
    <property type="entry name" value="VPS9 domain"/>
    <property type="match status" value="1"/>
</dbReference>
<evidence type="ECO:0000256" key="1">
    <source>
        <dbReference type="SAM" id="MobiDB-lite"/>
    </source>
</evidence>
<keyword evidence="4" id="KW-1185">Reference proteome</keyword>
<feature type="non-terminal residue" evidence="3">
    <location>
        <position position="763"/>
    </location>
</feature>
<accession>A0A6H5GIS0</accession>
<dbReference type="Gene3D" id="2.20.110.10">
    <property type="entry name" value="Histone H3 K4-specific methyltransferase SET7/9 N-terminal domain"/>
    <property type="match status" value="1"/>
</dbReference>
<dbReference type="OrthoDB" id="48314at2759"/>
<proteinExistence type="predicted"/>
<evidence type="ECO:0000313" key="3">
    <source>
        <dbReference type="EMBL" id="CAB0003030.1"/>
    </source>
</evidence>
<dbReference type="GO" id="GO:0016197">
    <property type="term" value="P:endosomal transport"/>
    <property type="evidence" value="ECO:0007669"/>
    <property type="project" value="TreeGrafter"/>
</dbReference>
<dbReference type="EMBL" id="CADCXU010013271">
    <property type="protein sequence ID" value="CAB0003030.1"/>
    <property type="molecule type" value="Genomic_DNA"/>
</dbReference>
<gene>
    <name evidence="3" type="ORF">NTEN_LOCUS8719</name>
</gene>
<dbReference type="GO" id="GO:0005737">
    <property type="term" value="C:cytoplasm"/>
    <property type="evidence" value="ECO:0007669"/>
    <property type="project" value="TreeGrafter"/>
</dbReference>
<dbReference type="PANTHER" id="PTHR46089">
    <property type="entry name" value="ALSIN HOMOLOG"/>
    <property type="match status" value="1"/>
</dbReference>
<dbReference type="GO" id="GO:0005085">
    <property type="term" value="F:guanyl-nucleotide exchange factor activity"/>
    <property type="evidence" value="ECO:0007669"/>
    <property type="project" value="TreeGrafter"/>
</dbReference>
<dbReference type="PANTHER" id="PTHR46089:SF2">
    <property type="entry name" value="ALSIN HOMOLOG"/>
    <property type="match status" value="1"/>
</dbReference>
<dbReference type="InterPro" id="IPR037191">
    <property type="entry name" value="VPS9_dom_sf"/>
</dbReference>
<reference evidence="3 4" key="1">
    <citation type="submission" date="2020-02" db="EMBL/GenBank/DDBJ databases">
        <authorList>
            <person name="Ferguson B K."/>
        </authorList>
    </citation>
    <scope>NUCLEOTIDE SEQUENCE [LARGE SCALE GENOMIC DNA]</scope>
</reference>
<dbReference type="AlphaFoldDB" id="A0A6H5GIS0"/>
<dbReference type="GO" id="GO:0031267">
    <property type="term" value="F:small GTPase binding"/>
    <property type="evidence" value="ECO:0007669"/>
    <property type="project" value="TreeGrafter"/>
</dbReference>
<dbReference type="Proteomes" id="UP000479000">
    <property type="component" value="Unassembled WGS sequence"/>
</dbReference>
<protein>
    <recommendedName>
        <fullName evidence="2">VPS9 domain-containing protein</fullName>
    </recommendedName>
</protein>
<evidence type="ECO:0000313" key="4">
    <source>
        <dbReference type="Proteomes" id="UP000479000"/>
    </source>
</evidence>
<feature type="region of interest" description="Disordered" evidence="1">
    <location>
        <begin position="305"/>
        <end position="328"/>
    </location>
</feature>
<feature type="domain" description="VPS9" evidence="2">
    <location>
        <begin position="631"/>
        <end position="683"/>
    </location>
</feature>
<name>A0A6H5GIS0_9HEMI</name>
<sequence length="763" mass="84781">MGISRSDYFGHRPPQNRLWSLLTNFAPNRGAARTMPNSLAFTRNDRNNRTSGTTMTQFDFWRNGVPQSIEVQGNVKLPHHFVKFVSTDDSLFLLDNQKSLWKGDVKTGSILLSKTNIVAVDLARTSAGLYIVSEFGKVYRIDDSLGHQEEVILHEDASNCIHGYATSSHRIHVKQIASNSMEGDSPRLSDTSECSLTNMLPEDKIEYEKEARTGGSMLLINTEAARQFLTRQLSWVSTGGEELLAEVSGPTRIIRRNVSTVASMVYEGVKTVGDKVATLSRHVSGGSDNNSESFEEFEELNNSNASITSSYRNKPATPVHTSEDEEESLESTVAPFSVVCSGAFTCLMKGEPAKEATIESDLAHEQCFLEELITIHNSIVKPLARKSSLDDTISNLCSRYNDVLLITAVIVSALLEGKPSYEIITTSFSHPKQHHSGGKNGFRFSCMFLIRSAVLKTSDSQEMGRKRGRGVMVLDDGTHYDGELREAGVFSGKGTLTFSNGDTFEGTLYGTWADGIKVNGTLQKSMSTFSPRDSFSKPGTFGQLSVGADQKWKSIFRQCYATMGISGENKVNETQKAWENIAAILGTRHGTRHHELLQTIPTYGRGDLDLRSYKQVVAYLQQAVQVKLGDSFIWQMDDLFPVFHYVVVRSHIQELGSEINFIDDFIEERFKNGEMDIMFTTLKVPTWSCCTLRTLYVSDLSPTSGALEWGHAKFSKTGRVSLCWVSPTWERPQATCDTFHRRKVEAVDARKVGAQVALNTSIL</sequence>
<evidence type="ECO:0000259" key="2">
    <source>
        <dbReference type="Pfam" id="PF02204"/>
    </source>
</evidence>
<dbReference type="Pfam" id="PF02204">
    <property type="entry name" value="VPS9"/>
    <property type="match status" value="1"/>
</dbReference>
<dbReference type="SUPFAM" id="SSF109993">
    <property type="entry name" value="VPS9 domain"/>
    <property type="match status" value="1"/>
</dbReference>
<dbReference type="InterPro" id="IPR003123">
    <property type="entry name" value="VPS9"/>
</dbReference>
<dbReference type="SUPFAM" id="SSF82185">
    <property type="entry name" value="Histone H3 K4-specific methyltransferase SET7/9 N-terminal domain"/>
    <property type="match status" value="1"/>
</dbReference>